<dbReference type="RefSeq" id="WP_221640251.1">
    <property type="nucleotide sequence ID" value="NZ_VFOZ01000001.1"/>
</dbReference>
<evidence type="ECO:0000256" key="9">
    <source>
        <dbReference type="ARBA" id="ARBA00048540"/>
    </source>
</evidence>
<evidence type="ECO:0000256" key="4">
    <source>
        <dbReference type="ARBA" id="ARBA00022679"/>
    </source>
</evidence>
<feature type="binding site" evidence="11">
    <location>
        <position position="99"/>
    </location>
    <ligand>
        <name>Mg(2+)</name>
        <dbReference type="ChEBI" id="CHEBI:18420"/>
    </ligand>
</feature>
<feature type="region of interest" description="Disordered" evidence="12">
    <location>
        <begin position="241"/>
        <end position="290"/>
    </location>
</feature>
<evidence type="ECO:0000256" key="5">
    <source>
        <dbReference type="ARBA" id="ARBA00022723"/>
    </source>
</evidence>
<evidence type="ECO:0000313" key="13">
    <source>
        <dbReference type="EMBL" id="TQM00621.1"/>
    </source>
</evidence>
<feature type="binding site" evidence="11">
    <location>
        <position position="207"/>
    </location>
    <ligand>
        <name>Mg(2+)</name>
        <dbReference type="ChEBI" id="CHEBI:18420"/>
    </ligand>
</feature>
<protein>
    <recommendedName>
        <fullName evidence="2 10">FAD:protein FMN transferase</fullName>
        <ecNumber evidence="1 10">2.7.1.180</ecNumber>
    </recommendedName>
    <alternativeName>
        <fullName evidence="8 10">Flavin transferase</fullName>
    </alternativeName>
</protein>
<dbReference type="AlphaFoldDB" id="A0A543CU91"/>
<sequence>MTARRHVEHCMGTVFSFDLRPPHVPAAVLEDVVAWLHRMDATFSPYRPGSDISRLARGDVTLAGCAPEVGEILGLCDRLREATAGCFSAYASGTLDPSGVVKGWAVESAAEMLRRAGSRNHSVNGGGDLRLDGGPEPGRPWRIGIADPLRPGAVGTVVVGRDLAVATSGTAERGAHILDPRTGLPAEGLASVTVVGPDLTTADAYATAAFVMGDAARDWIEGLPGHEAYAVAADGRSWTTSGLRPAAADEVGLPHRPAATPPIPDVSAGGRRAPRPRSAAYGASRRPLAR</sequence>
<keyword evidence="4 10" id="KW-0808">Transferase</keyword>
<dbReference type="PANTHER" id="PTHR30040:SF2">
    <property type="entry name" value="FAD:PROTEIN FMN TRANSFERASE"/>
    <property type="match status" value="1"/>
</dbReference>
<dbReference type="PANTHER" id="PTHR30040">
    <property type="entry name" value="THIAMINE BIOSYNTHESIS LIPOPROTEIN APBE"/>
    <property type="match status" value="1"/>
</dbReference>
<feature type="compositionally biased region" description="Low complexity" evidence="12">
    <location>
        <begin position="267"/>
        <end position="290"/>
    </location>
</feature>
<evidence type="ECO:0000313" key="14">
    <source>
        <dbReference type="Proteomes" id="UP000316096"/>
    </source>
</evidence>
<accession>A0A543CU91</accession>
<dbReference type="SUPFAM" id="SSF143631">
    <property type="entry name" value="ApbE-like"/>
    <property type="match status" value="1"/>
</dbReference>
<reference evidence="13 14" key="1">
    <citation type="submission" date="2019-06" db="EMBL/GenBank/DDBJ databases">
        <title>Sequencing the genomes of 1000 actinobacteria strains.</title>
        <authorList>
            <person name="Klenk H.-P."/>
        </authorList>
    </citation>
    <scope>NUCLEOTIDE SEQUENCE [LARGE SCALE GENOMIC DNA]</scope>
    <source>
        <strain evidence="13 14">DSM 102200</strain>
    </source>
</reference>
<evidence type="ECO:0000256" key="1">
    <source>
        <dbReference type="ARBA" id="ARBA00011955"/>
    </source>
</evidence>
<keyword evidence="6 10" id="KW-0274">FAD</keyword>
<comment type="catalytic activity">
    <reaction evidence="9 10">
        <text>L-threonyl-[protein] + FAD = FMN-L-threonyl-[protein] + AMP + H(+)</text>
        <dbReference type="Rhea" id="RHEA:36847"/>
        <dbReference type="Rhea" id="RHEA-COMP:11060"/>
        <dbReference type="Rhea" id="RHEA-COMP:11061"/>
        <dbReference type="ChEBI" id="CHEBI:15378"/>
        <dbReference type="ChEBI" id="CHEBI:30013"/>
        <dbReference type="ChEBI" id="CHEBI:57692"/>
        <dbReference type="ChEBI" id="CHEBI:74257"/>
        <dbReference type="ChEBI" id="CHEBI:456215"/>
        <dbReference type="EC" id="2.7.1.180"/>
    </reaction>
</comment>
<dbReference type="InterPro" id="IPR024932">
    <property type="entry name" value="ApbE"/>
</dbReference>
<evidence type="ECO:0000256" key="7">
    <source>
        <dbReference type="ARBA" id="ARBA00022842"/>
    </source>
</evidence>
<evidence type="ECO:0000256" key="11">
    <source>
        <dbReference type="PIRSR" id="PIRSR006268-2"/>
    </source>
</evidence>
<keyword evidence="7 10" id="KW-0460">Magnesium</keyword>
<evidence type="ECO:0000256" key="3">
    <source>
        <dbReference type="ARBA" id="ARBA00022630"/>
    </source>
</evidence>
<evidence type="ECO:0000256" key="12">
    <source>
        <dbReference type="SAM" id="MobiDB-lite"/>
    </source>
</evidence>
<evidence type="ECO:0000256" key="10">
    <source>
        <dbReference type="PIRNR" id="PIRNR006268"/>
    </source>
</evidence>
<organism evidence="13 14">
    <name type="scientific">Actinoallomurus bryophytorum</name>
    <dbReference type="NCBI Taxonomy" id="1490222"/>
    <lineage>
        <taxon>Bacteria</taxon>
        <taxon>Bacillati</taxon>
        <taxon>Actinomycetota</taxon>
        <taxon>Actinomycetes</taxon>
        <taxon>Streptosporangiales</taxon>
        <taxon>Thermomonosporaceae</taxon>
        <taxon>Actinoallomurus</taxon>
    </lineage>
</organism>
<dbReference type="PIRSF" id="PIRSF006268">
    <property type="entry name" value="ApbE"/>
    <property type="match status" value="1"/>
</dbReference>
<evidence type="ECO:0000256" key="8">
    <source>
        <dbReference type="ARBA" id="ARBA00031306"/>
    </source>
</evidence>
<dbReference type="GO" id="GO:0016740">
    <property type="term" value="F:transferase activity"/>
    <property type="evidence" value="ECO:0007669"/>
    <property type="project" value="UniProtKB-UniRule"/>
</dbReference>
<evidence type="ECO:0000256" key="6">
    <source>
        <dbReference type="ARBA" id="ARBA00022827"/>
    </source>
</evidence>
<evidence type="ECO:0000256" key="2">
    <source>
        <dbReference type="ARBA" id="ARBA00016337"/>
    </source>
</evidence>
<keyword evidence="14" id="KW-1185">Reference proteome</keyword>
<dbReference type="EC" id="2.7.1.180" evidence="1 10"/>
<proteinExistence type="inferred from homology"/>
<keyword evidence="3 10" id="KW-0285">Flavoprotein</keyword>
<keyword evidence="5 10" id="KW-0479">Metal-binding</keyword>
<dbReference type="GO" id="GO:0046872">
    <property type="term" value="F:metal ion binding"/>
    <property type="evidence" value="ECO:0007669"/>
    <property type="project" value="UniProtKB-UniRule"/>
</dbReference>
<feature type="binding site" evidence="11">
    <location>
        <position position="203"/>
    </location>
    <ligand>
        <name>Mg(2+)</name>
        <dbReference type="ChEBI" id="CHEBI:18420"/>
    </ligand>
</feature>
<dbReference type="Gene3D" id="3.10.520.10">
    <property type="entry name" value="ApbE-like domains"/>
    <property type="match status" value="2"/>
</dbReference>
<comment type="similarity">
    <text evidence="10">Belongs to the ApbE family.</text>
</comment>
<comment type="caution">
    <text evidence="13">The sequence shown here is derived from an EMBL/GenBank/DDBJ whole genome shotgun (WGS) entry which is preliminary data.</text>
</comment>
<keyword evidence="13" id="KW-0449">Lipoprotein</keyword>
<dbReference type="Pfam" id="PF02424">
    <property type="entry name" value="ApbE"/>
    <property type="match status" value="2"/>
</dbReference>
<name>A0A543CU91_9ACTN</name>
<dbReference type="InterPro" id="IPR003374">
    <property type="entry name" value="ApbE-like_sf"/>
</dbReference>
<gene>
    <name evidence="13" type="ORF">FB559_6336</name>
</gene>
<dbReference type="EMBL" id="VFOZ01000001">
    <property type="protein sequence ID" value="TQM00621.1"/>
    <property type="molecule type" value="Genomic_DNA"/>
</dbReference>
<comment type="cofactor">
    <cofactor evidence="11">
        <name>Mg(2+)</name>
        <dbReference type="ChEBI" id="CHEBI:18420"/>
    </cofactor>
    <cofactor evidence="11">
        <name>Mn(2+)</name>
        <dbReference type="ChEBI" id="CHEBI:29035"/>
    </cofactor>
    <text evidence="11">Magnesium. Can also use manganese.</text>
</comment>
<dbReference type="Proteomes" id="UP000316096">
    <property type="component" value="Unassembled WGS sequence"/>
</dbReference>